<dbReference type="EMBL" id="DSUJ01000008">
    <property type="protein sequence ID" value="HFI91949.1"/>
    <property type="molecule type" value="Genomic_DNA"/>
</dbReference>
<sequence length="146" mass="16827">MKIFLLFIALFSFLIISCTPEPEPIDYGNDVCEFCKMNITDNKYASEIVTNKNKIYKFDSIECLFQFKKGFIKEDEIHSEWVNDFSQPGKLIDLTKAFFLKSNVFKSPMGMNVLAVKSEEAMNEIKNKDGGMTMTYPEVFNLANQE</sequence>
<name>A0A7V2ZL28_9BACT</name>
<protein>
    <submittedName>
        <fullName evidence="2">Uncharacterized protein</fullName>
    </submittedName>
</protein>
<keyword evidence="1" id="KW-0732">Signal</keyword>
<comment type="caution">
    <text evidence="2">The sequence shown here is derived from an EMBL/GenBank/DDBJ whole genome shotgun (WGS) entry which is preliminary data.</text>
</comment>
<feature type="signal peptide" evidence="1">
    <location>
        <begin position="1"/>
        <end position="17"/>
    </location>
</feature>
<evidence type="ECO:0000256" key="1">
    <source>
        <dbReference type="SAM" id="SignalP"/>
    </source>
</evidence>
<dbReference type="PROSITE" id="PS51257">
    <property type="entry name" value="PROKAR_LIPOPROTEIN"/>
    <property type="match status" value="1"/>
</dbReference>
<dbReference type="InterPro" id="IPR008719">
    <property type="entry name" value="N2O_reductase_NosL"/>
</dbReference>
<accession>A0A7V2ZL28</accession>
<dbReference type="AlphaFoldDB" id="A0A7V2ZL28"/>
<gene>
    <name evidence="2" type="ORF">ENS31_10560</name>
</gene>
<reference evidence="2" key="1">
    <citation type="journal article" date="2020" name="mSystems">
        <title>Genome- and Community-Level Interaction Insights into Carbon Utilization and Element Cycling Functions of Hydrothermarchaeota in Hydrothermal Sediment.</title>
        <authorList>
            <person name="Zhou Z."/>
            <person name="Liu Y."/>
            <person name="Xu W."/>
            <person name="Pan J."/>
            <person name="Luo Z.H."/>
            <person name="Li M."/>
        </authorList>
    </citation>
    <scope>NUCLEOTIDE SEQUENCE [LARGE SCALE GENOMIC DNA]</scope>
    <source>
        <strain evidence="2">SpSt-479</strain>
    </source>
</reference>
<dbReference type="PANTHER" id="PTHR41247:SF1">
    <property type="entry name" value="HTH-TYPE TRANSCRIPTIONAL REPRESSOR YCNK"/>
    <property type="match status" value="1"/>
</dbReference>
<organism evidence="2">
    <name type="scientific">Ignavibacterium album</name>
    <dbReference type="NCBI Taxonomy" id="591197"/>
    <lineage>
        <taxon>Bacteria</taxon>
        <taxon>Pseudomonadati</taxon>
        <taxon>Ignavibacteriota</taxon>
        <taxon>Ignavibacteria</taxon>
        <taxon>Ignavibacteriales</taxon>
        <taxon>Ignavibacteriaceae</taxon>
        <taxon>Ignavibacterium</taxon>
    </lineage>
</organism>
<dbReference type="Pfam" id="PF05573">
    <property type="entry name" value="NosL"/>
    <property type="match status" value="1"/>
</dbReference>
<feature type="chain" id="PRO_5031478739" evidence="1">
    <location>
        <begin position="18"/>
        <end position="146"/>
    </location>
</feature>
<dbReference type="PANTHER" id="PTHR41247">
    <property type="entry name" value="HTH-TYPE TRANSCRIPTIONAL REPRESSOR YCNK"/>
    <property type="match status" value="1"/>
</dbReference>
<dbReference type="SUPFAM" id="SSF160387">
    <property type="entry name" value="NosL/MerB-like"/>
    <property type="match status" value="1"/>
</dbReference>
<proteinExistence type="predicted"/>
<evidence type="ECO:0000313" key="2">
    <source>
        <dbReference type="EMBL" id="HFI91949.1"/>
    </source>
</evidence>